<dbReference type="SUPFAM" id="SSF53474">
    <property type="entry name" value="alpha/beta-Hydrolases"/>
    <property type="match status" value="1"/>
</dbReference>
<dbReference type="InterPro" id="IPR000639">
    <property type="entry name" value="Epox_hydrolase-like"/>
</dbReference>
<evidence type="ECO:0000256" key="2">
    <source>
        <dbReference type="ARBA" id="ARBA00022797"/>
    </source>
</evidence>
<protein>
    <submittedName>
        <fullName evidence="5">Multidrug MFS transporter</fullName>
    </submittedName>
</protein>
<sequence>MQSFTIAVPETTLDDLRQRLANTRWPDDGAGWEYGTALPYMKDLVDYWEHRYDWRRHEAYLNRFAQFRTEVNGVGIHFIHERGRGPEPTPLLLLHGWPDSFYRYHRVIPMLTDPARFGGDPDLSFDVIVPSIPGQGFSDRKPMTTDDTADLFAGLMTEELGYGKFVAAGGDAGTLIAQSLAGRHADALIGIHLTDVGYPDQTTDFSTLTEPEIAFANYIQQWWMNEGAFNMVQSTKPQSLAYGLADSPAGLAAWIMSFMASGTTGEELETRFTRDELLTNITIYWVTRTIGSSVRRYYLDAHAASGPWQRTPVPAAVAHPPRDAPLPREWAERRVNLEHFTKLPSGGHFAAWEEPELYAKDVWEFVGELRNS</sequence>
<evidence type="ECO:0000256" key="1">
    <source>
        <dbReference type="ARBA" id="ARBA00010088"/>
    </source>
</evidence>
<comment type="caution">
    <text evidence="5">The sequence shown here is derived from an EMBL/GenBank/DDBJ whole genome shotgun (WGS) entry which is preliminary data.</text>
</comment>
<dbReference type="AlphaFoldDB" id="A0ABD4TEF0"/>
<dbReference type="PRINTS" id="PR00412">
    <property type="entry name" value="EPOXHYDRLASE"/>
</dbReference>
<dbReference type="Gene3D" id="3.40.50.1820">
    <property type="entry name" value="alpha/beta hydrolase"/>
    <property type="match status" value="1"/>
</dbReference>
<dbReference type="Pfam" id="PF06441">
    <property type="entry name" value="EHN"/>
    <property type="match status" value="1"/>
</dbReference>
<evidence type="ECO:0000256" key="3">
    <source>
        <dbReference type="ARBA" id="ARBA00022801"/>
    </source>
</evidence>
<reference evidence="5 6" key="1">
    <citation type="submission" date="2018-05" db="EMBL/GenBank/DDBJ databases">
        <title>Isolation and characterization of genus Methanoculleus species and their viruses from deep sea marine sediment offshore southwestern Taiwan.</title>
        <authorList>
            <person name="Wei W.-H."/>
            <person name="Chen W.-C."/>
            <person name="Lai M.-C."/>
            <person name="Chen S.-C."/>
        </authorList>
    </citation>
    <scope>NUCLEOTIDE SEQUENCE [LARGE SCALE GENOMIC DNA]</scope>
    <source>
        <strain evidence="5 6">CWC-02</strain>
    </source>
</reference>
<feature type="domain" description="Epoxide hydrolase N-terminal" evidence="4">
    <location>
        <begin position="2"/>
        <end position="103"/>
    </location>
</feature>
<dbReference type="PIRSF" id="PIRSF001112">
    <property type="entry name" value="Epoxide_hydrolase"/>
    <property type="match status" value="1"/>
</dbReference>
<accession>A0ABD4TEF0</accession>
<evidence type="ECO:0000259" key="4">
    <source>
        <dbReference type="Pfam" id="PF06441"/>
    </source>
</evidence>
<proteinExistence type="inferred from homology"/>
<dbReference type="InterPro" id="IPR029058">
    <property type="entry name" value="AB_hydrolase_fold"/>
</dbReference>
<dbReference type="EMBL" id="QFDM01000003">
    <property type="protein sequence ID" value="MCM2466700.1"/>
    <property type="molecule type" value="Genomic_DNA"/>
</dbReference>
<keyword evidence="3" id="KW-0378">Hydrolase</keyword>
<dbReference type="PANTHER" id="PTHR21661">
    <property type="entry name" value="EPOXIDE HYDROLASE 1-RELATED"/>
    <property type="match status" value="1"/>
</dbReference>
<organism evidence="5 6">
    <name type="scientific">Methanoculleus oceani</name>
    <dbReference type="NCBI Taxonomy" id="2184756"/>
    <lineage>
        <taxon>Archaea</taxon>
        <taxon>Methanobacteriati</taxon>
        <taxon>Methanobacteriota</taxon>
        <taxon>Stenosarchaea group</taxon>
        <taxon>Methanomicrobia</taxon>
        <taxon>Methanomicrobiales</taxon>
        <taxon>Methanomicrobiaceae</taxon>
        <taxon>Methanoculleus</taxon>
    </lineage>
</organism>
<dbReference type="PANTHER" id="PTHR21661:SF35">
    <property type="entry name" value="EPOXIDE HYDROLASE"/>
    <property type="match status" value="1"/>
</dbReference>
<evidence type="ECO:0000313" key="5">
    <source>
        <dbReference type="EMBL" id="MCM2466700.1"/>
    </source>
</evidence>
<dbReference type="Proteomes" id="UP001523230">
    <property type="component" value="Unassembled WGS sequence"/>
</dbReference>
<keyword evidence="6" id="KW-1185">Reference proteome</keyword>
<dbReference type="RefSeq" id="WP_250987974.1">
    <property type="nucleotide sequence ID" value="NZ_QFDM01000003.1"/>
</dbReference>
<gene>
    <name evidence="5" type="ORF">DIC75_10370</name>
</gene>
<name>A0ABD4TEF0_9EURY</name>
<dbReference type="InterPro" id="IPR016292">
    <property type="entry name" value="Epoxide_hydrolase"/>
</dbReference>
<evidence type="ECO:0000313" key="6">
    <source>
        <dbReference type="Proteomes" id="UP001523230"/>
    </source>
</evidence>
<keyword evidence="2" id="KW-0058">Aromatic hydrocarbons catabolism</keyword>
<dbReference type="GO" id="GO:0016787">
    <property type="term" value="F:hydrolase activity"/>
    <property type="evidence" value="ECO:0007669"/>
    <property type="project" value="UniProtKB-KW"/>
</dbReference>
<comment type="similarity">
    <text evidence="1">Belongs to the peptidase S33 family.</text>
</comment>
<dbReference type="InterPro" id="IPR010497">
    <property type="entry name" value="Epoxide_hydro_N"/>
</dbReference>